<dbReference type="eggNOG" id="COG2267">
    <property type="taxonomic scope" value="Bacteria"/>
</dbReference>
<evidence type="ECO:0000259" key="2">
    <source>
        <dbReference type="Pfam" id="PF00561"/>
    </source>
</evidence>
<feature type="domain" description="AB hydrolase-1" evidence="2">
    <location>
        <begin position="74"/>
        <end position="324"/>
    </location>
</feature>
<dbReference type="Proteomes" id="UP000008871">
    <property type="component" value="Chromosome"/>
</dbReference>
<dbReference type="Pfam" id="PF00561">
    <property type="entry name" value="Abhydrolase_1"/>
    <property type="match status" value="1"/>
</dbReference>
<dbReference type="GO" id="GO:0046464">
    <property type="term" value="P:acylglycerol catabolic process"/>
    <property type="evidence" value="ECO:0007669"/>
    <property type="project" value="TreeGrafter"/>
</dbReference>
<dbReference type="InterPro" id="IPR050266">
    <property type="entry name" value="AB_hydrolase_sf"/>
</dbReference>
<dbReference type="GO" id="GO:0016020">
    <property type="term" value="C:membrane"/>
    <property type="evidence" value="ECO:0007669"/>
    <property type="project" value="TreeGrafter"/>
</dbReference>
<evidence type="ECO:0000313" key="4">
    <source>
        <dbReference type="Proteomes" id="UP000008871"/>
    </source>
</evidence>
<dbReference type="PRINTS" id="PR00111">
    <property type="entry name" value="ABHYDROLASE"/>
</dbReference>
<name>Q0VNU3_ALCBS</name>
<dbReference type="HOGENOM" id="CLU_020336_2_0_6"/>
<dbReference type="AlphaFoldDB" id="Q0VNU3"/>
<accession>Q0VNU3</accession>
<dbReference type="STRING" id="393595.ABO_1707"/>
<dbReference type="PANTHER" id="PTHR43798:SF33">
    <property type="entry name" value="HYDROLASE, PUTATIVE (AFU_ORTHOLOGUE AFUA_2G14860)-RELATED"/>
    <property type="match status" value="1"/>
</dbReference>
<dbReference type="RefSeq" id="WP_011588988.1">
    <property type="nucleotide sequence ID" value="NC_008260.1"/>
</dbReference>
<dbReference type="KEGG" id="abo:ABO_1707"/>
<dbReference type="PROSITE" id="PS51257">
    <property type="entry name" value="PROKAR_LIPOPROTEIN"/>
    <property type="match status" value="1"/>
</dbReference>
<reference evidence="3 4" key="1">
    <citation type="journal article" date="2006" name="Nat. Biotechnol.">
        <title>Genome sequence of the ubiquitous hydrocarbon-degrading marine bacterium Alcanivorax borkumensis.</title>
        <authorList>
            <person name="Schneiker S."/>
            <person name="Martins dos Santos V.A.P."/>
            <person name="Bartels D."/>
            <person name="Bekel T."/>
            <person name="Brecht M."/>
            <person name="Buhrmester J."/>
            <person name="Chernikova T.N."/>
            <person name="Denaro R."/>
            <person name="Ferrer M."/>
            <person name="Gertler C."/>
            <person name="Goesmann A."/>
            <person name="Golyshina O.V."/>
            <person name="Kaminski F."/>
            <person name="Khachane A.N."/>
            <person name="Lang S."/>
            <person name="Linke B."/>
            <person name="McHardy A.C."/>
            <person name="Meyer F."/>
            <person name="Nechitaylo T."/>
            <person name="Puehler A."/>
            <person name="Regenhardt D."/>
            <person name="Rupp O."/>
            <person name="Sabirova J.S."/>
            <person name="Selbitschka W."/>
            <person name="Yakimov M.M."/>
            <person name="Timmis K.N."/>
            <person name="Vorhoelter F.-J."/>
            <person name="Weidner S."/>
            <person name="Kaiser O."/>
            <person name="Golyshin P.N."/>
        </authorList>
    </citation>
    <scope>NUCLEOTIDE SEQUENCE [LARGE SCALE GENOMIC DNA]</scope>
    <source>
        <strain evidence="4">ATCC 700651 / DSM 11573 / NCIMB 13689 / SK2</strain>
    </source>
</reference>
<proteinExistence type="predicted"/>
<keyword evidence="4" id="KW-1185">Reference proteome</keyword>
<keyword evidence="3" id="KW-0378">Hydrolase</keyword>
<keyword evidence="1" id="KW-0732">Signal</keyword>
<dbReference type="PRINTS" id="PR00412">
    <property type="entry name" value="EPOXHYDRLASE"/>
</dbReference>
<dbReference type="InterPro" id="IPR029058">
    <property type="entry name" value="AB_hydrolase_fold"/>
</dbReference>
<gene>
    <name evidence="3" type="ordered locus">ABO_1707</name>
</gene>
<dbReference type="PANTHER" id="PTHR43798">
    <property type="entry name" value="MONOACYLGLYCEROL LIPASE"/>
    <property type="match status" value="1"/>
</dbReference>
<dbReference type="Gene3D" id="3.40.50.1820">
    <property type="entry name" value="alpha/beta hydrolase"/>
    <property type="match status" value="1"/>
</dbReference>
<dbReference type="ESTHER" id="alcbs-q0vnu3">
    <property type="family name" value="AlphaBeta_hydrolase"/>
</dbReference>
<dbReference type="SUPFAM" id="SSF53474">
    <property type="entry name" value="alpha/beta-Hydrolases"/>
    <property type="match status" value="1"/>
</dbReference>
<evidence type="ECO:0000256" key="1">
    <source>
        <dbReference type="SAM" id="SignalP"/>
    </source>
</evidence>
<dbReference type="OrthoDB" id="9773293at2"/>
<dbReference type="InterPro" id="IPR000639">
    <property type="entry name" value="Epox_hydrolase-like"/>
</dbReference>
<feature type="signal peptide" evidence="1">
    <location>
        <begin position="1"/>
        <end position="28"/>
    </location>
</feature>
<dbReference type="InterPro" id="IPR000073">
    <property type="entry name" value="AB_hydrolase_1"/>
</dbReference>
<dbReference type="EMBL" id="AM286690">
    <property type="protein sequence ID" value="CAL17155.1"/>
    <property type="molecule type" value="Genomic_DNA"/>
</dbReference>
<sequence>MKGESMQRQWSRGLAVLLCLLLSCVALAEPVALDAQLSEYAYPYPVQRLTVADQQQRLEMAYMDVQPQKANGETVLLLHGKNFSGAYWKSTMDALLEQGYRVVVPDQIGFGKSSKPDRFQYSFQVLADQTRRLLDSLEIERASVVGHSMGGMLATRFALMFAQRTDSLTLVNPIGLEDWKQKQVPWQSVDAWYEGELKKTPEKVKAYMTRSYFDGQWKADYEPLLALQQGWIRGPDYPLIAWNSALTYDMIYSQPVVHEFDRLAVPTLLIIGNRDRTALGSNRAPEAMQDKLGLYGALGRQAAQSIPEASLVELDGIGHVPQYEAFEDYIKALTTFLASNR</sequence>
<feature type="chain" id="PRO_5004179028" evidence="1">
    <location>
        <begin position="29"/>
        <end position="341"/>
    </location>
</feature>
<protein>
    <submittedName>
        <fullName evidence="3">Hydrolase, alpha/beta fold family</fullName>
    </submittedName>
</protein>
<organism evidence="3 4">
    <name type="scientific">Alcanivorax borkumensis (strain ATCC 700651 / DSM 11573 / NCIMB 13689 / SK2)</name>
    <dbReference type="NCBI Taxonomy" id="393595"/>
    <lineage>
        <taxon>Bacteria</taxon>
        <taxon>Pseudomonadati</taxon>
        <taxon>Pseudomonadota</taxon>
        <taxon>Gammaproteobacteria</taxon>
        <taxon>Oceanospirillales</taxon>
        <taxon>Alcanivoracaceae</taxon>
        <taxon>Alcanivorax</taxon>
    </lineage>
</organism>
<dbReference type="GO" id="GO:0047372">
    <property type="term" value="F:monoacylglycerol lipase activity"/>
    <property type="evidence" value="ECO:0007669"/>
    <property type="project" value="TreeGrafter"/>
</dbReference>
<evidence type="ECO:0000313" key="3">
    <source>
        <dbReference type="EMBL" id="CAL17155.1"/>
    </source>
</evidence>